<keyword evidence="8" id="KW-1185">Reference proteome</keyword>
<feature type="compositionally biased region" description="Low complexity" evidence="6">
    <location>
        <begin position="52"/>
        <end position="66"/>
    </location>
</feature>
<proteinExistence type="inferred from homology"/>
<reference evidence="8" key="1">
    <citation type="submission" date="2014-03" db="EMBL/GenBank/DDBJ databases">
        <title>The Genome Sequence of Puccinia striiformis f. sp. tritici PST-78.</title>
        <authorList>
            <consortium name="The Broad Institute Genome Sequencing Platform"/>
            <person name="Cuomo C."/>
            <person name="Hulbert S."/>
            <person name="Chen X."/>
            <person name="Walker B."/>
            <person name="Young S.K."/>
            <person name="Zeng Q."/>
            <person name="Gargeya S."/>
            <person name="Fitzgerald M."/>
            <person name="Haas B."/>
            <person name="Abouelleil A."/>
            <person name="Alvarado L."/>
            <person name="Arachchi H.M."/>
            <person name="Berlin A.M."/>
            <person name="Chapman S.B."/>
            <person name="Goldberg J."/>
            <person name="Griggs A."/>
            <person name="Gujja S."/>
            <person name="Hansen M."/>
            <person name="Howarth C."/>
            <person name="Imamovic A."/>
            <person name="Larimer J."/>
            <person name="McCowan C."/>
            <person name="Montmayeur A."/>
            <person name="Murphy C."/>
            <person name="Neiman D."/>
            <person name="Pearson M."/>
            <person name="Priest M."/>
            <person name="Roberts A."/>
            <person name="Saif S."/>
            <person name="Shea T."/>
            <person name="Sisk P."/>
            <person name="Sykes S."/>
            <person name="Wortman J."/>
            <person name="Nusbaum C."/>
            <person name="Birren B."/>
        </authorList>
    </citation>
    <scope>NUCLEOTIDE SEQUENCE [LARGE SCALE GENOMIC DNA]</scope>
    <source>
        <strain evidence="8">race PST-78</strain>
    </source>
</reference>
<feature type="region of interest" description="Disordered" evidence="6">
    <location>
        <begin position="44"/>
        <end position="82"/>
    </location>
</feature>
<feature type="region of interest" description="Disordered" evidence="6">
    <location>
        <begin position="165"/>
        <end position="208"/>
    </location>
</feature>
<feature type="compositionally biased region" description="Pro residues" evidence="6">
    <location>
        <begin position="1572"/>
        <end position="1581"/>
    </location>
</feature>
<gene>
    <name evidence="7" type="ORF">PSTG_03559</name>
</gene>
<dbReference type="PANTHER" id="PTHR47447">
    <property type="entry name" value="OS03G0856100 PROTEIN"/>
    <property type="match status" value="1"/>
</dbReference>
<sequence>MLLPKFATHISPFKLSHFANRGHQHFQNLRNTLNNLNLGSTVGQNSHTLTNSTTATGFGSAASGSSASGGAGGSKWSAGSRTNWNQQAHSRLITHANATAQEGFGSRLNEEDEEPDEFSTHYLGTIGLYNKRNRTISSRWHYEEKSLGLDGTSLQVRCKTAFLQSNKANSTEDPSDENLNQTLSPTDDTHASHNLSTANQHRARFVTRKPSRRHSIHCLLSSAPISTGLKAQARRFSTGNLAFPSLNNLADLARQRKNSTVASQSQPEPSVPENVSIIANPLPQQPDKLVATDPHQQWLQGATNLILSTDQNYYSTYYQLRKMLDSYVSFTSQPSSDVIDMLFWGMIINKPNYEPINNLLKCHQFLLRSTAFQPTPQTYSTLLSALCRRDLSNAKELEHRKNRLVNVSVNQQLNQSLPNLSLAPVSTTEDVKMITALSAEPNFSYASRLFHSLDREIIKQLQPAALENLIQCCANVDLFGPPRSEVNARFELANMAFKLLEDRQELTAESYSNFIILLGLSNKLPQAKALFESYKQSRSDPDKQHSTLYHQHQLQPPSSFSLAAPESLAVKKCQPVPVNEGSDANVLLSLMRVHLASGDSIAAVALLEESLRPTVDPSTSFKSSAEHILEVILGFIRSSDYSSASKWIKRLFNGDHASYQLDDPNRRREFMDRIVCLACEPSRGFDGTGVAYDAAMISIDQIDFQFDNKSMAALMARLRNVLNTSLVHALHQSACLSSSDTSANAAIIPKIQDSLEKACSIVCYIISKRSALLKTDAGKLEAISDLQTYGMIENIAKRVIHTCGAIKNRWISHPSEGLASLGRFSDDQLVRLMSHYSILPDIRDLQSISSELRHQSSYLTGLLTSYQNIIQPIPAPVQHESATQQLAAHQFKFALKITTPMILNNLTLVLAMQFYHLFLSAGRGNELDQHVTSINDWIILLTVGAILEIQAKEGKTIPSIQSLPTSNNQVFLEPLMVRFGEALRRNASLPVDQFDQTFEVQLLLRVISHYRLKTPDDGLFQALLNKLQEQHPNWDSESTARFEHYIKEGDRYLSNRFGLLRDGLTTPTETASSARLDPADLTHNVDGSRSVSPLDLNASSPSQPNSSSPILPNAEDPSSTSHGIVPKTLPVPHTPYKGFNEHLSQVALSMFCSKDLNELEKLHTAVHQSTLQGHYLSADASSALIETFGRHRQLERLREMYVNAHVALASLDSGTTNDQALRSVSWSRVEDRMIIGLAYCGLLDEVSIHKNRLLQSGASPSADAYAAMIQHAHETTDDASMALGYFEEAIQNRVVPNTFLCNTIISKLSKARRSGEALEVFEYMKQSNLPRNSVTFGAIINACSKTGDELKAEELFKEMIRSKNFKPRIPPFNTMIQLFTQNVKQPNRQKVLYYYDLMVKYDLPPSDHTYNLLMQAYGLIEPCDTVAMEKVFQRACADRNVQITGAHWSTLINVKGNVSKDLEGTIKLFDQISQHPNNYQKSRRAGGELMNKLPDAICYEALFNVFLAFKRADLVPQYVERIKNEGIHMTAYVVNTLMKVYASSGQIDTARELFESLVDPPPGHPGLFNHPTPSPSPPPSSSPTTLVNTPSSNVNSSVGKIGDPIYREPSCYETIIRIEFGLGNLEQVKNLVDRLEGRGYPKAIVNRIKKLVNL</sequence>
<dbReference type="OrthoDB" id="185373at2759"/>
<evidence type="ECO:0000256" key="2">
    <source>
        <dbReference type="ARBA" id="ARBA00022737"/>
    </source>
</evidence>
<comment type="caution">
    <text evidence="7">The sequence shown here is derived from an EMBL/GenBank/DDBJ whole genome shotgun (WGS) entry which is preliminary data.</text>
</comment>
<comment type="function">
    <text evidence="3">Regulates mitochondrial small subunit maturation by controlling 15S rRNA 5'-end processing. Localizes to the 5' precursor of the 15S rRNA in a position that is subsequently occupied by mS47 in the mature yeast mtSSU. Uses structure and sequence-specific RNA recognition, binding to a single-stranded region of the precursor and specifically recognizing bases -6 to -1. The exchange of Ccm1 for mS47 is coupled to the irreversible removal of precursor rRNA that is accompanied by conformational changes of the mitoribosomal proteins uS5m and mS26. These conformational changes signal completion of 5'-end rRNA processing through protection of the mature 5'-end of the 15S rRNA and stabilization of mS47. The removal of the 5' precursor together with the dissociation of Ccm1 may be catalyzed by the 5'-3' exoribonuclease Pet127. Involved in the specific removal of group I introns in mitochondrial encoded transcripts.</text>
</comment>
<accession>A0A0L0VVR6</accession>
<name>A0A0L0VVR6_9BASI</name>
<dbReference type="Gene3D" id="1.25.40.10">
    <property type="entry name" value="Tetratricopeptide repeat domain"/>
    <property type="match status" value="2"/>
</dbReference>
<evidence type="ECO:0000313" key="8">
    <source>
        <dbReference type="Proteomes" id="UP000054564"/>
    </source>
</evidence>
<feature type="compositionally biased region" description="Low complexity" evidence="6">
    <location>
        <begin position="1582"/>
        <end position="1595"/>
    </location>
</feature>
<evidence type="ECO:0000256" key="6">
    <source>
        <dbReference type="SAM" id="MobiDB-lite"/>
    </source>
</evidence>
<feature type="region of interest" description="Disordered" evidence="6">
    <location>
        <begin position="1068"/>
        <end position="1129"/>
    </location>
</feature>
<organism evidence="7 8">
    <name type="scientific">Puccinia striiformis f. sp. tritici PST-78</name>
    <dbReference type="NCBI Taxonomy" id="1165861"/>
    <lineage>
        <taxon>Eukaryota</taxon>
        <taxon>Fungi</taxon>
        <taxon>Dikarya</taxon>
        <taxon>Basidiomycota</taxon>
        <taxon>Pucciniomycotina</taxon>
        <taxon>Pucciniomycetes</taxon>
        <taxon>Pucciniales</taxon>
        <taxon>Pucciniaceae</taxon>
        <taxon>Puccinia</taxon>
    </lineage>
</organism>
<evidence type="ECO:0000313" key="7">
    <source>
        <dbReference type="EMBL" id="KNF03292.1"/>
    </source>
</evidence>
<comment type="similarity">
    <text evidence="1">Belongs to the CCM1 family.</text>
</comment>
<evidence type="ECO:0008006" key="9">
    <source>
        <dbReference type="Google" id="ProtNLM"/>
    </source>
</evidence>
<dbReference type="NCBIfam" id="TIGR00756">
    <property type="entry name" value="PPR"/>
    <property type="match status" value="2"/>
</dbReference>
<feature type="compositionally biased region" description="Polar residues" evidence="6">
    <location>
        <begin position="165"/>
        <end position="200"/>
    </location>
</feature>
<dbReference type="Pfam" id="PF13041">
    <property type="entry name" value="PPR_2"/>
    <property type="match status" value="1"/>
</dbReference>
<feature type="region of interest" description="Disordered" evidence="6">
    <location>
        <begin position="1561"/>
        <end position="1595"/>
    </location>
</feature>
<dbReference type="PROSITE" id="PS51375">
    <property type="entry name" value="PPR"/>
    <property type="match status" value="2"/>
</dbReference>
<evidence type="ECO:0000256" key="3">
    <source>
        <dbReference type="ARBA" id="ARBA00044493"/>
    </source>
</evidence>
<comment type="subunit">
    <text evidence="4">Binds to mitochondrial small subunit 15S rRNA.</text>
</comment>
<dbReference type="EMBL" id="AJIL01000018">
    <property type="protein sequence ID" value="KNF03292.1"/>
    <property type="molecule type" value="Genomic_DNA"/>
</dbReference>
<keyword evidence="2" id="KW-0677">Repeat</keyword>
<dbReference type="Proteomes" id="UP000054564">
    <property type="component" value="Unassembled WGS sequence"/>
</dbReference>
<dbReference type="InterPro" id="IPR011990">
    <property type="entry name" value="TPR-like_helical_dom_sf"/>
</dbReference>
<feature type="repeat" description="PPR" evidence="5">
    <location>
        <begin position="1332"/>
        <end position="1367"/>
    </location>
</feature>
<feature type="repeat" description="PPR" evidence="5">
    <location>
        <begin position="1297"/>
        <end position="1331"/>
    </location>
</feature>
<feature type="compositionally biased region" description="Low complexity" evidence="6">
    <location>
        <begin position="1099"/>
        <end position="1109"/>
    </location>
</feature>
<evidence type="ECO:0000256" key="1">
    <source>
        <dbReference type="ARBA" id="ARBA00006192"/>
    </source>
</evidence>
<evidence type="ECO:0000256" key="4">
    <source>
        <dbReference type="ARBA" id="ARBA00044511"/>
    </source>
</evidence>
<dbReference type="Pfam" id="PF01535">
    <property type="entry name" value="PPR"/>
    <property type="match status" value="1"/>
</dbReference>
<dbReference type="PANTHER" id="PTHR47447:SF17">
    <property type="entry name" value="OS12G0638900 PROTEIN"/>
    <property type="match status" value="1"/>
</dbReference>
<evidence type="ECO:0000256" key="5">
    <source>
        <dbReference type="PROSITE-ProRule" id="PRU00708"/>
    </source>
</evidence>
<dbReference type="InterPro" id="IPR002885">
    <property type="entry name" value="PPR_rpt"/>
</dbReference>
<protein>
    <recommendedName>
        <fullName evidence="9">Pentacotripeptide-repeat region of PRORP domain-containing protein</fullName>
    </recommendedName>
</protein>
<dbReference type="STRING" id="1165861.A0A0L0VVR6"/>